<keyword evidence="4 6" id="KW-0067">ATP-binding</keyword>
<dbReference type="PANTHER" id="PTHR42798:SF2">
    <property type="entry name" value="ABC TRANSPORTER ATP-BINDING PROTEIN MG467-RELATED"/>
    <property type="match status" value="1"/>
</dbReference>
<organism evidence="6 9">
    <name type="scientific">Pseudobutyrivibrio ruminis</name>
    <dbReference type="NCBI Taxonomy" id="46206"/>
    <lineage>
        <taxon>Bacteria</taxon>
        <taxon>Bacillati</taxon>
        <taxon>Bacillota</taxon>
        <taxon>Clostridia</taxon>
        <taxon>Lachnospirales</taxon>
        <taxon>Lachnospiraceae</taxon>
        <taxon>Pseudobutyrivibrio</taxon>
    </lineage>
</organism>
<dbReference type="EMBL" id="PDYF01000083">
    <property type="protein sequence ID" value="PHU33752.1"/>
    <property type="molecule type" value="Genomic_DNA"/>
</dbReference>
<keyword evidence="2" id="KW-0813">Transport</keyword>
<feature type="domain" description="ABC transporter" evidence="5">
    <location>
        <begin position="4"/>
        <end position="233"/>
    </location>
</feature>
<dbReference type="SMART" id="SM00382">
    <property type="entry name" value="AAA"/>
    <property type="match status" value="1"/>
</dbReference>
<dbReference type="GO" id="GO:0098796">
    <property type="term" value="C:membrane protein complex"/>
    <property type="evidence" value="ECO:0007669"/>
    <property type="project" value="UniProtKB-ARBA"/>
</dbReference>
<protein>
    <submittedName>
        <fullName evidence="6">ABC transporter ATP-binding protein</fullName>
    </submittedName>
</protein>
<keyword evidence="8" id="KW-1185">Reference proteome</keyword>
<sequence>MKALSFNNVSKEYSVGHGVVRALDGISFDIESEKVTVILGPSGSGKSTMLNLIGGMDKLTSGQLMVFGENISQYSERELTKYRRNRIGFVFQFYNLIPSLNAYENVAIVQKMNGNSFCAKEMIRNVGLENRLKHFPSELSGGELQRLSIARALCKNPDILLCDEPTGALDSETGRMVLELLTDMAKKYKKTVVIVTHNASIALCADTVVHLKDGHIEEVVKNEKPLSVDEVDW</sequence>
<evidence type="ECO:0000256" key="3">
    <source>
        <dbReference type="ARBA" id="ARBA00022741"/>
    </source>
</evidence>
<dbReference type="Pfam" id="PF00005">
    <property type="entry name" value="ABC_tran"/>
    <property type="match status" value="1"/>
</dbReference>
<reference evidence="6" key="1">
    <citation type="submission" date="2017-10" db="EMBL/GenBank/DDBJ databases">
        <title>Resolving the taxonomy of Roseburia spp., Eubacterium rectale and Agathobacter spp. through phylogenomic analysis.</title>
        <authorList>
            <person name="Sheridan P.O."/>
            <person name="Walker A.W."/>
            <person name="Duncan S.H."/>
            <person name="Scott K.P."/>
            <person name="Toole P.W.O."/>
            <person name="Luis P."/>
            <person name="Flint H.J."/>
        </authorList>
    </citation>
    <scope>NUCLEOTIDE SEQUENCE [LARGE SCALE GENOMIC DNA]</scope>
    <source>
        <strain evidence="7">JK10</strain>
        <strain evidence="6">JK626</strain>
    </source>
</reference>
<dbReference type="InterPro" id="IPR027417">
    <property type="entry name" value="P-loop_NTPase"/>
</dbReference>
<dbReference type="Proteomes" id="UP000224317">
    <property type="component" value="Unassembled WGS sequence"/>
</dbReference>
<dbReference type="InterPro" id="IPR003593">
    <property type="entry name" value="AAA+_ATPase"/>
</dbReference>
<reference evidence="6" key="2">
    <citation type="submission" date="2017-10" db="EMBL/GenBank/DDBJ databases">
        <authorList>
            <person name="Banno H."/>
            <person name="Chua N.-H."/>
        </authorList>
    </citation>
    <scope>NUCLEOTIDE SEQUENCE [LARGE SCALE GENOMIC DNA]</scope>
    <source>
        <strain evidence="7">JK10</strain>
        <strain evidence="6">JK626</strain>
    </source>
</reference>
<accession>A0A2G3DRU4</accession>
<dbReference type="CDD" id="cd03255">
    <property type="entry name" value="ABC_MJ0796_LolCDE_FtsE"/>
    <property type="match status" value="1"/>
</dbReference>
<dbReference type="GO" id="GO:0016887">
    <property type="term" value="F:ATP hydrolysis activity"/>
    <property type="evidence" value="ECO:0007669"/>
    <property type="project" value="InterPro"/>
</dbReference>
<name>A0A2G3DRU4_9FIRM</name>
<evidence type="ECO:0000259" key="5">
    <source>
        <dbReference type="PROSITE" id="PS50893"/>
    </source>
</evidence>
<gene>
    <name evidence="7" type="ORF">CSX00_02790</name>
    <name evidence="6" type="ORF">CSX01_14570</name>
</gene>
<evidence type="ECO:0000256" key="1">
    <source>
        <dbReference type="ARBA" id="ARBA00005417"/>
    </source>
</evidence>
<dbReference type="FunFam" id="3.40.50.300:FF:000032">
    <property type="entry name" value="Export ABC transporter ATP-binding protein"/>
    <property type="match status" value="1"/>
</dbReference>
<dbReference type="PROSITE" id="PS50893">
    <property type="entry name" value="ABC_TRANSPORTER_2"/>
    <property type="match status" value="1"/>
</dbReference>
<evidence type="ECO:0000256" key="4">
    <source>
        <dbReference type="ARBA" id="ARBA00022840"/>
    </source>
</evidence>
<evidence type="ECO:0000313" key="9">
    <source>
        <dbReference type="Proteomes" id="UP000225889"/>
    </source>
</evidence>
<evidence type="ECO:0000256" key="2">
    <source>
        <dbReference type="ARBA" id="ARBA00022448"/>
    </source>
</evidence>
<dbReference type="Gene3D" id="3.40.50.300">
    <property type="entry name" value="P-loop containing nucleotide triphosphate hydrolases"/>
    <property type="match status" value="1"/>
</dbReference>
<dbReference type="EMBL" id="PDYH01000010">
    <property type="protein sequence ID" value="PHU40893.1"/>
    <property type="molecule type" value="Genomic_DNA"/>
</dbReference>
<evidence type="ECO:0000313" key="8">
    <source>
        <dbReference type="Proteomes" id="UP000224317"/>
    </source>
</evidence>
<dbReference type="GO" id="GO:0022857">
    <property type="term" value="F:transmembrane transporter activity"/>
    <property type="evidence" value="ECO:0007669"/>
    <property type="project" value="UniProtKB-ARBA"/>
</dbReference>
<proteinExistence type="inferred from homology"/>
<dbReference type="PROSITE" id="PS00211">
    <property type="entry name" value="ABC_TRANSPORTER_1"/>
    <property type="match status" value="1"/>
</dbReference>
<dbReference type="InterPro" id="IPR017911">
    <property type="entry name" value="MacB-like_ATP-bd"/>
</dbReference>
<dbReference type="AlphaFoldDB" id="A0A2G3DRU4"/>
<dbReference type="RefSeq" id="WP_090488015.1">
    <property type="nucleotide sequence ID" value="NZ_PDYF01000083.1"/>
</dbReference>
<evidence type="ECO:0000313" key="6">
    <source>
        <dbReference type="EMBL" id="PHU33752.1"/>
    </source>
</evidence>
<dbReference type="PANTHER" id="PTHR42798">
    <property type="entry name" value="LIPOPROTEIN-RELEASING SYSTEM ATP-BINDING PROTEIN LOLD"/>
    <property type="match status" value="1"/>
</dbReference>
<keyword evidence="3" id="KW-0547">Nucleotide-binding</keyword>
<dbReference type="GO" id="GO:0005524">
    <property type="term" value="F:ATP binding"/>
    <property type="evidence" value="ECO:0007669"/>
    <property type="project" value="UniProtKB-KW"/>
</dbReference>
<dbReference type="InterPro" id="IPR017871">
    <property type="entry name" value="ABC_transporter-like_CS"/>
</dbReference>
<dbReference type="Proteomes" id="UP000225889">
    <property type="component" value="Unassembled WGS sequence"/>
</dbReference>
<dbReference type="InterPro" id="IPR003439">
    <property type="entry name" value="ABC_transporter-like_ATP-bd"/>
</dbReference>
<evidence type="ECO:0000313" key="7">
    <source>
        <dbReference type="EMBL" id="PHU40893.1"/>
    </source>
</evidence>
<comment type="similarity">
    <text evidence="1">Belongs to the ABC transporter superfamily.</text>
</comment>
<dbReference type="SUPFAM" id="SSF52540">
    <property type="entry name" value="P-loop containing nucleoside triphosphate hydrolases"/>
    <property type="match status" value="1"/>
</dbReference>
<comment type="caution">
    <text evidence="6">The sequence shown here is derived from an EMBL/GenBank/DDBJ whole genome shotgun (WGS) entry which is preliminary data.</text>
</comment>